<dbReference type="EMBL" id="ON528933">
    <property type="protein sequence ID" value="USL85082.1"/>
    <property type="molecule type" value="Genomic_DNA"/>
</dbReference>
<proteinExistence type="predicted"/>
<protein>
    <submittedName>
        <fullName evidence="1">Head closure</fullName>
    </submittedName>
</protein>
<keyword evidence="2" id="KW-1185">Reference proteome</keyword>
<evidence type="ECO:0000313" key="1">
    <source>
        <dbReference type="EMBL" id="USL85082.1"/>
    </source>
</evidence>
<sequence length="114" mass="12773">MLLSLPTSTPVYRLRATVGQDSYGDPVESWDTPQRTRLRGASVQDVSVVEDEGVDRRLIRGERVLFVRDHADVTAEDRIEYRGEVWRVAGDPVVKRGLASPVYTVCALERVTTS</sequence>
<name>A0A9E7MIB0_9CAUD</name>
<dbReference type="Proteomes" id="UP001057418">
    <property type="component" value="Segment"/>
</dbReference>
<evidence type="ECO:0000313" key="2">
    <source>
        <dbReference type="Proteomes" id="UP001057418"/>
    </source>
</evidence>
<reference evidence="1" key="1">
    <citation type="submission" date="2022-05" db="EMBL/GenBank/DDBJ databases">
        <authorList>
            <person name="Ruan C."/>
        </authorList>
    </citation>
    <scope>NUCLEOTIDE SEQUENCE</scope>
</reference>
<organism evidence="1 2">
    <name type="scientific">Arthrobacter phage SWEP2</name>
    <dbReference type="NCBI Taxonomy" id="2945958"/>
    <lineage>
        <taxon>Viruses</taxon>
        <taxon>Duplodnaviria</taxon>
        <taxon>Heunggongvirae</taxon>
        <taxon>Uroviricota</taxon>
        <taxon>Caudoviricetes</taxon>
        <taxon>Casidaviridae</taxon>
        <taxon>Swepdovirus</taxon>
        <taxon>Swepdovirus SWEP2</taxon>
    </lineage>
</organism>
<accession>A0A9E7MIB0</accession>